<keyword evidence="6" id="KW-0812">Transmembrane</keyword>
<dbReference type="GO" id="GO:0046872">
    <property type="term" value="F:metal ion binding"/>
    <property type="evidence" value="ECO:0007669"/>
    <property type="project" value="UniProtKB-KW"/>
</dbReference>
<accession>A0A9P9WP97</accession>
<dbReference type="SUPFAM" id="SSF55486">
    <property type="entry name" value="Metalloproteases ('zincins'), catalytic domain"/>
    <property type="match status" value="1"/>
</dbReference>
<evidence type="ECO:0000313" key="10">
    <source>
        <dbReference type="EMBL" id="KAI1873343.1"/>
    </source>
</evidence>
<dbReference type="InterPro" id="IPR024079">
    <property type="entry name" value="MetalloPept_cat_dom_sf"/>
</dbReference>
<feature type="active site" evidence="4">
    <location>
        <position position="421"/>
    </location>
</feature>
<feature type="binding site" evidence="4">
    <location>
        <position position="420"/>
    </location>
    <ligand>
        <name>Zn(2+)</name>
        <dbReference type="ChEBI" id="CHEBI:29105"/>
        <note>catalytic</note>
    </ligand>
</feature>
<evidence type="ECO:0000256" key="3">
    <source>
        <dbReference type="ARBA" id="ARBA00074021"/>
    </source>
</evidence>
<dbReference type="GO" id="GO:0004222">
    <property type="term" value="F:metalloendopeptidase activity"/>
    <property type="evidence" value="ECO:0007669"/>
    <property type="project" value="InterPro"/>
</dbReference>
<feature type="domain" description="Peptidase M12B" evidence="9">
    <location>
        <begin position="269"/>
        <end position="482"/>
    </location>
</feature>
<dbReference type="PROSITE" id="PS50215">
    <property type="entry name" value="ADAM_MEPRO"/>
    <property type="match status" value="1"/>
</dbReference>
<dbReference type="SMART" id="SM00050">
    <property type="entry name" value="DISIN"/>
    <property type="match status" value="1"/>
</dbReference>
<dbReference type="InterPro" id="IPR001590">
    <property type="entry name" value="Peptidase_M12B"/>
</dbReference>
<dbReference type="EMBL" id="JAFIMR010000010">
    <property type="protein sequence ID" value="KAI1873343.1"/>
    <property type="molecule type" value="Genomic_DNA"/>
</dbReference>
<dbReference type="InterPro" id="IPR036436">
    <property type="entry name" value="Disintegrin_dom_sf"/>
</dbReference>
<evidence type="ECO:0000256" key="6">
    <source>
        <dbReference type="SAM" id="Phobius"/>
    </source>
</evidence>
<feature type="compositionally biased region" description="Pro residues" evidence="5">
    <location>
        <begin position="772"/>
        <end position="782"/>
    </location>
</feature>
<keyword evidence="11" id="KW-1185">Reference proteome</keyword>
<evidence type="ECO:0000256" key="2">
    <source>
        <dbReference type="ARBA" id="ARBA00056552"/>
    </source>
</evidence>
<feature type="chain" id="PRO_5040342154" description="Disintegrin and metalloproteinase domain-containing protein B" evidence="7">
    <location>
        <begin position="22"/>
        <end position="797"/>
    </location>
</feature>
<feature type="binding site" evidence="4">
    <location>
        <position position="424"/>
    </location>
    <ligand>
        <name>Zn(2+)</name>
        <dbReference type="ChEBI" id="CHEBI:29105"/>
        <note>catalytic</note>
    </ligand>
</feature>
<gene>
    <name evidence="10" type="ORF">JX265_004965</name>
</gene>
<dbReference type="Gene3D" id="4.10.70.10">
    <property type="entry name" value="Disintegrin domain"/>
    <property type="match status" value="1"/>
</dbReference>
<keyword evidence="4" id="KW-0479">Metal-binding</keyword>
<keyword evidence="4" id="KW-0862">Zinc</keyword>
<dbReference type="AlphaFoldDB" id="A0A9P9WP97"/>
<evidence type="ECO:0000256" key="7">
    <source>
        <dbReference type="SAM" id="SignalP"/>
    </source>
</evidence>
<comment type="function">
    <text evidence="2">Probable zinc protease.</text>
</comment>
<organism evidence="10 11">
    <name type="scientific">Neoarthrinium moseri</name>
    <dbReference type="NCBI Taxonomy" id="1658444"/>
    <lineage>
        <taxon>Eukaryota</taxon>
        <taxon>Fungi</taxon>
        <taxon>Dikarya</taxon>
        <taxon>Ascomycota</taxon>
        <taxon>Pezizomycotina</taxon>
        <taxon>Sordariomycetes</taxon>
        <taxon>Xylariomycetidae</taxon>
        <taxon>Amphisphaeriales</taxon>
        <taxon>Apiosporaceae</taxon>
        <taxon>Neoarthrinium</taxon>
    </lineage>
</organism>
<protein>
    <recommendedName>
        <fullName evidence="3">Disintegrin and metalloproteinase domain-containing protein B</fullName>
    </recommendedName>
</protein>
<dbReference type="FunFam" id="4.10.70.10:FF:000003">
    <property type="entry name" value="Disintegrin and metalloproteinase domain-containing protein 17"/>
    <property type="match status" value="1"/>
</dbReference>
<proteinExistence type="predicted"/>
<evidence type="ECO:0000259" key="9">
    <source>
        <dbReference type="PROSITE" id="PS50215"/>
    </source>
</evidence>
<dbReference type="PROSITE" id="PS50214">
    <property type="entry name" value="DISINTEGRIN_2"/>
    <property type="match status" value="1"/>
</dbReference>
<dbReference type="InterPro" id="IPR034028">
    <property type="entry name" value="ZnMc_ADAM_fungal"/>
</dbReference>
<feature type="domain" description="Disintegrin" evidence="8">
    <location>
        <begin position="507"/>
        <end position="597"/>
    </location>
</feature>
<feature type="signal peptide" evidence="7">
    <location>
        <begin position="1"/>
        <end position="21"/>
    </location>
</feature>
<dbReference type="GO" id="GO:0006508">
    <property type="term" value="P:proteolysis"/>
    <property type="evidence" value="ECO:0007669"/>
    <property type="project" value="InterPro"/>
</dbReference>
<keyword evidence="7" id="KW-0732">Signal</keyword>
<evidence type="ECO:0000256" key="4">
    <source>
        <dbReference type="PROSITE-ProRule" id="PRU00276"/>
    </source>
</evidence>
<dbReference type="SUPFAM" id="SSF57552">
    <property type="entry name" value="Blood coagulation inhibitor (disintegrin)"/>
    <property type="match status" value="1"/>
</dbReference>
<name>A0A9P9WP97_9PEZI</name>
<keyword evidence="6" id="KW-0472">Membrane</keyword>
<evidence type="ECO:0000313" key="11">
    <source>
        <dbReference type="Proteomes" id="UP000829685"/>
    </source>
</evidence>
<dbReference type="Pfam" id="PF13688">
    <property type="entry name" value="Reprolysin_5"/>
    <property type="match status" value="1"/>
</dbReference>
<dbReference type="PANTHER" id="PTHR11905:SF159">
    <property type="entry name" value="ADAM METALLOPROTEASE"/>
    <property type="match status" value="1"/>
</dbReference>
<dbReference type="InterPro" id="IPR001762">
    <property type="entry name" value="Disintegrin_dom"/>
</dbReference>
<dbReference type="Pfam" id="PF00200">
    <property type="entry name" value="Disintegrin"/>
    <property type="match status" value="1"/>
</dbReference>
<dbReference type="Gene3D" id="3.40.390.10">
    <property type="entry name" value="Collagenase (Catalytic Domain)"/>
    <property type="match status" value="1"/>
</dbReference>
<comment type="caution">
    <text evidence="10">The sequence shown here is derived from an EMBL/GenBank/DDBJ whole genome shotgun (WGS) entry which is preliminary data.</text>
</comment>
<comment type="caution">
    <text evidence="4">Lacks conserved residue(s) required for the propagation of feature annotation.</text>
</comment>
<dbReference type="Proteomes" id="UP000829685">
    <property type="component" value="Unassembled WGS sequence"/>
</dbReference>
<feature type="binding site" evidence="4">
    <location>
        <position position="430"/>
    </location>
    <ligand>
        <name>Zn(2+)</name>
        <dbReference type="ChEBI" id="CHEBI:29105"/>
        <note>catalytic</note>
    </ligand>
</feature>
<evidence type="ECO:0000256" key="1">
    <source>
        <dbReference type="ARBA" id="ARBA00023157"/>
    </source>
</evidence>
<evidence type="ECO:0000259" key="8">
    <source>
        <dbReference type="PROSITE" id="PS50214"/>
    </source>
</evidence>
<dbReference type="PANTHER" id="PTHR11905">
    <property type="entry name" value="ADAM A DISINTEGRIN AND METALLOPROTEASE DOMAIN"/>
    <property type="match status" value="1"/>
</dbReference>
<reference evidence="10" key="1">
    <citation type="submission" date="2021-03" db="EMBL/GenBank/DDBJ databases">
        <title>Revisited historic fungal species revealed as producer of novel bioactive compounds through whole genome sequencing and comparative genomics.</title>
        <authorList>
            <person name="Vignolle G.A."/>
            <person name="Hochenegger N."/>
            <person name="Mach R.L."/>
            <person name="Mach-Aigner A.R."/>
            <person name="Javad Rahimi M."/>
            <person name="Salim K.A."/>
            <person name="Chan C.M."/>
            <person name="Lim L.B.L."/>
            <person name="Cai F."/>
            <person name="Druzhinina I.S."/>
            <person name="U'Ren J.M."/>
            <person name="Derntl C."/>
        </authorList>
    </citation>
    <scope>NUCLEOTIDE SEQUENCE</scope>
    <source>
        <strain evidence="10">TUCIM 5799</strain>
    </source>
</reference>
<evidence type="ECO:0000256" key="5">
    <source>
        <dbReference type="SAM" id="MobiDB-lite"/>
    </source>
</evidence>
<feature type="transmembrane region" description="Helical" evidence="6">
    <location>
        <begin position="700"/>
        <end position="724"/>
    </location>
</feature>
<sequence>MRGILRTIAAVVLTLSHSSEAHSTKRNALNYISRLDDPVLRTPSHRVHAHSSFDLTFLLHDGSEQFRLTLEPNHDVIADDATIQYLNPDGTVRHEEPISRSEHRVFKGDAFVQHVGHGEWIKAGWARISMLRDGSRPVFEGAFRIDGTDHHIQTITNYRRTQHHDDPVLEFAEDEYMVVWRDSDVSSDSSAPGELKRSLGGSTCQSDQLDFNNELDHPVLSHLDLRDMTRNEGGALFGRDGDTGNTGGNGAGVNLAGTIGSTEGCPTSRKVALVGIATDCTYTAEFNSSEAARANIIQMVNAASQVYESAFNISLGIHNLIVSDRSCPGTTQETTPWNVACSNSVSITDRLNLFSAWRGQNNDSNAYWTLLSTCNTDAAVGLAWLGQLCVQGSTGGGGNETTAGANVVVRTSTEWQVFAHESGHTFGAVHDCISSTCSDGSVTMQKCCPLTSSSCDAKGQFMMNPSTGSSITQFSACSIGNICSALGRNSVKSQCLTNNKDVVTITGSQCGNGIVEQGEDCDCGGEESCGSNSCCDAKTCKFKSGAVCDPSNEDCCTQQCQFKSSGSVCRTSTGACDPQEVCTGNSPTCPVDKVADDGTSCGASGAGLTCASGQCTSRDLQCKTVVGAVTTDNNTSACNSQGCLLSCASSRLGPNTCYNMNQYFLDGTPCQGGGQCKNGQCEGASFGNEVASFFSDNKNIITPVAASVGGLIVIAIFACCLSACRRRRRVKKLKSVQPNASWQGGSAWTAANLARPAPAASRSRGERGSSRGPPPAYPPYPYPGQEQWNRVPTARYA</sequence>
<dbReference type="CDD" id="cd04271">
    <property type="entry name" value="ZnMc_ADAM_fungal"/>
    <property type="match status" value="1"/>
</dbReference>
<keyword evidence="1" id="KW-1015">Disulfide bond</keyword>
<keyword evidence="6" id="KW-1133">Transmembrane helix</keyword>
<feature type="region of interest" description="Disordered" evidence="5">
    <location>
        <begin position="753"/>
        <end position="797"/>
    </location>
</feature>